<name>A0ABX4JQY2_9HYPH</name>
<keyword evidence="2" id="KW-1185">Reference proteome</keyword>
<evidence type="ECO:0008006" key="3">
    <source>
        <dbReference type="Google" id="ProtNLM"/>
    </source>
</evidence>
<evidence type="ECO:0000313" key="2">
    <source>
        <dbReference type="Proteomes" id="UP000219914"/>
    </source>
</evidence>
<organism evidence="1 2">
    <name type="scientific">Rhizobium hidalgonense</name>
    <dbReference type="NCBI Taxonomy" id="1538159"/>
    <lineage>
        <taxon>Bacteria</taxon>
        <taxon>Pseudomonadati</taxon>
        <taxon>Pseudomonadota</taxon>
        <taxon>Alphaproteobacteria</taxon>
        <taxon>Hyphomicrobiales</taxon>
        <taxon>Rhizobiaceae</taxon>
        <taxon>Rhizobium/Agrobacterium group</taxon>
        <taxon>Rhizobium</taxon>
    </lineage>
</organism>
<protein>
    <recommendedName>
        <fullName evidence="3">Transposase</fullName>
    </recommendedName>
</protein>
<dbReference type="EMBL" id="NWSY01000017">
    <property type="protein sequence ID" value="PDT21565.1"/>
    <property type="molecule type" value="Genomic_DNA"/>
</dbReference>
<dbReference type="Proteomes" id="UP000219914">
    <property type="component" value="Unassembled WGS sequence"/>
</dbReference>
<reference evidence="1 2" key="1">
    <citation type="submission" date="2017-09" db="EMBL/GenBank/DDBJ databases">
        <title>Comparative genomics of rhizobia isolated from Phaseolus vulgaris in China.</title>
        <authorList>
            <person name="Tong W."/>
        </authorList>
    </citation>
    <scope>NUCLEOTIDE SEQUENCE [LARGE SCALE GENOMIC DNA]</scope>
    <source>
        <strain evidence="1 2">FH14</strain>
    </source>
</reference>
<evidence type="ECO:0000313" key="1">
    <source>
        <dbReference type="EMBL" id="PDT21565.1"/>
    </source>
</evidence>
<accession>A0ABX4JQY2</accession>
<proteinExistence type="predicted"/>
<sequence>MQEKSGERVTSPVQQWADLGPEMRCGLNALEIAAIQVKIIFRYSNIRHTTVHYCERQAYRRKI</sequence>
<gene>
    <name evidence="1" type="ORF">CO674_21785</name>
</gene>
<comment type="caution">
    <text evidence="1">The sequence shown here is derived from an EMBL/GenBank/DDBJ whole genome shotgun (WGS) entry which is preliminary data.</text>
</comment>